<evidence type="ECO:0000256" key="6">
    <source>
        <dbReference type="SAM" id="Phobius"/>
    </source>
</evidence>
<dbReference type="EC" id="2.4.2.45" evidence="7"/>
<dbReference type="Gene3D" id="1.10.357.140">
    <property type="entry name" value="UbiA prenyltransferase"/>
    <property type="match status" value="1"/>
</dbReference>
<reference evidence="7" key="2">
    <citation type="submission" date="2021-04" db="EMBL/GenBank/DDBJ databases">
        <authorList>
            <person name="Gilroy R."/>
        </authorList>
    </citation>
    <scope>NUCLEOTIDE SEQUENCE</scope>
    <source>
        <strain evidence="7">ChiHjej12B11-16260</strain>
    </source>
</reference>
<sequence>MMKAYISLLRPAQWVKNLFLFLPLFFGHTLLQPDRVWPCCVAFVMFCLISSSIYILNDLRDVAYDRQHPEKCRRPIAAGLVSPRTAVALHVALLLSALLIGWCLPPDSRGALYIVVAYYVLNVAYCFGLKRISLLDVMIVAAGFVLRIMAGAEAASITPSHWIVLMTFLLALFLALAKRRDDVLHYEQTREALRSNVAFYNREFLNSTLTFVAAVTLVCYIMYTVDEQIMQRLGCRYVYMTTIFVLAGILRYLQLTLVEEKSWSPTRILLRDRFLQLCILLWFLSFAIIIYG</sequence>
<dbReference type="InterPro" id="IPR000537">
    <property type="entry name" value="UbiA_prenyltransferase"/>
</dbReference>
<dbReference type="InterPro" id="IPR044878">
    <property type="entry name" value="UbiA_sf"/>
</dbReference>
<organism evidence="7 8">
    <name type="scientific">Candidatus Barnesiella excrementipullorum</name>
    <dbReference type="NCBI Taxonomy" id="2838479"/>
    <lineage>
        <taxon>Bacteria</taxon>
        <taxon>Pseudomonadati</taxon>
        <taxon>Bacteroidota</taxon>
        <taxon>Bacteroidia</taxon>
        <taxon>Bacteroidales</taxon>
        <taxon>Barnesiellaceae</taxon>
        <taxon>Barnesiella</taxon>
    </lineage>
</organism>
<keyword evidence="4 6" id="KW-1133">Transmembrane helix</keyword>
<accession>A0A9D2AQ93</accession>
<dbReference type="Proteomes" id="UP000824246">
    <property type="component" value="Unassembled WGS sequence"/>
</dbReference>
<name>A0A9D2AQ93_9BACT</name>
<dbReference type="GO" id="GO:0005886">
    <property type="term" value="C:plasma membrane"/>
    <property type="evidence" value="ECO:0007669"/>
    <property type="project" value="TreeGrafter"/>
</dbReference>
<evidence type="ECO:0000256" key="3">
    <source>
        <dbReference type="ARBA" id="ARBA00022692"/>
    </source>
</evidence>
<evidence type="ECO:0000256" key="1">
    <source>
        <dbReference type="ARBA" id="ARBA00004141"/>
    </source>
</evidence>
<reference evidence="7" key="1">
    <citation type="journal article" date="2021" name="PeerJ">
        <title>Extensive microbial diversity within the chicken gut microbiome revealed by metagenomics and culture.</title>
        <authorList>
            <person name="Gilroy R."/>
            <person name="Ravi A."/>
            <person name="Getino M."/>
            <person name="Pursley I."/>
            <person name="Horton D.L."/>
            <person name="Alikhan N.F."/>
            <person name="Baker D."/>
            <person name="Gharbi K."/>
            <person name="Hall N."/>
            <person name="Watson M."/>
            <person name="Adriaenssens E.M."/>
            <person name="Foster-Nyarko E."/>
            <person name="Jarju S."/>
            <person name="Secka A."/>
            <person name="Antonio M."/>
            <person name="Oren A."/>
            <person name="Chaudhuri R.R."/>
            <person name="La Ragione R."/>
            <person name="Hildebrand F."/>
            <person name="Pallen M.J."/>
        </authorList>
    </citation>
    <scope>NUCLEOTIDE SEQUENCE</scope>
    <source>
        <strain evidence="7">ChiHjej12B11-16260</strain>
    </source>
</reference>
<feature type="transmembrane region" description="Helical" evidence="6">
    <location>
        <begin position="12"/>
        <end position="29"/>
    </location>
</feature>
<keyword evidence="2" id="KW-1003">Cell membrane</keyword>
<feature type="transmembrane region" description="Helical" evidence="6">
    <location>
        <begin position="237"/>
        <end position="253"/>
    </location>
</feature>
<evidence type="ECO:0000313" key="8">
    <source>
        <dbReference type="Proteomes" id="UP000824246"/>
    </source>
</evidence>
<evidence type="ECO:0000256" key="4">
    <source>
        <dbReference type="ARBA" id="ARBA00022989"/>
    </source>
</evidence>
<proteinExistence type="predicted"/>
<gene>
    <name evidence="7" type="ORF">H9982_07015</name>
</gene>
<evidence type="ECO:0000313" key="7">
    <source>
        <dbReference type="EMBL" id="HIX45955.1"/>
    </source>
</evidence>
<dbReference type="PANTHER" id="PTHR11048">
    <property type="entry name" value="PRENYLTRANSFERASES"/>
    <property type="match status" value="1"/>
</dbReference>
<feature type="transmembrane region" description="Helical" evidence="6">
    <location>
        <begin position="274"/>
        <end position="291"/>
    </location>
</feature>
<evidence type="ECO:0000256" key="5">
    <source>
        <dbReference type="ARBA" id="ARBA00023136"/>
    </source>
</evidence>
<dbReference type="InterPro" id="IPR039653">
    <property type="entry name" value="Prenyltransferase"/>
</dbReference>
<dbReference type="AlphaFoldDB" id="A0A9D2AQ93"/>
<dbReference type="CDD" id="cd13963">
    <property type="entry name" value="PT_UbiA_2"/>
    <property type="match status" value="1"/>
</dbReference>
<dbReference type="PANTHER" id="PTHR11048:SF5">
    <property type="entry name" value="DECAPRENYL-PHOSPHATE PHOSPHORIBOSYLTRANSFERASE"/>
    <property type="match status" value="1"/>
</dbReference>
<evidence type="ECO:0000256" key="2">
    <source>
        <dbReference type="ARBA" id="ARBA00022475"/>
    </source>
</evidence>
<feature type="transmembrane region" description="Helical" evidence="6">
    <location>
        <begin position="134"/>
        <end position="154"/>
    </location>
</feature>
<feature type="transmembrane region" description="Helical" evidence="6">
    <location>
        <begin position="110"/>
        <end position="127"/>
    </location>
</feature>
<feature type="transmembrane region" description="Helical" evidence="6">
    <location>
        <begin position="77"/>
        <end position="104"/>
    </location>
</feature>
<dbReference type="Pfam" id="PF01040">
    <property type="entry name" value="UbiA"/>
    <property type="match status" value="1"/>
</dbReference>
<feature type="transmembrane region" description="Helical" evidence="6">
    <location>
        <begin position="160"/>
        <end position="177"/>
    </location>
</feature>
<comment type="caution">
    <text evidence="7">The sequence shown here is derived from an EMBL/GenBank/DDBJ whole genome shotgun (WGS) entry which is preliminary data.</text>
</comment>
<keyword evidence="7" id="KW-0808">Transferase</keyword>
<keyword evidence="3 6" id="KW-0812">Transmembrane</keyword>
<protein>
    <submittedName>
        <fullName evidence="7">Decaprenyl-phosphate phosphoribosyltransferase</fullName>
        <ecNumber evidence="7">2.4.2.45</ecNumber>
    </submittedName>
</protein>
<feature type="transmembrane region" description="Helical" evidence="6">
    <location>
        <begin position="35"/>
        <end position="56"/>
    </location>
</feature>
<feature type="transmembrane region" description="Helical" evidence="6">
    <location>
        <begin position="204"/>
        <end position="225"/>
    </location>
</feature>
<dbReference type="GO" id="GO:0016765">
    <property type="term" value="F:transferase activity, transferring alkyl or aryl (other than methyl) groups"/>
    <property type="evidence" value="ECO:0007669"/>
    <property type="project" value="InterPro"/>
</dbReference>
<dbReference type="GO" id="GO:0009247">
    <property type="term" value="P:glycolipid biosynthetic process"/>
    <property type="evidence" value="ECO:0007669"/>
    <property type="project" value="TreeGrafter"/>
</dbReference>
<dbReference type="NCBIfam" id="NF008978">
    <property type="entry name" value="PRK12324.1-4"/>
    <property type="match status" value="1"/>
</dbReference>
<dbReference type="EMBL" id="DXFB01000180">
    <property type="protein sequence ID" value="HIX45955.1"/>
    <property type="molecule type" value="Genomic_DNA"/>
</dbReference>
<keyword evidence="5 6" id="KW-0472">Membrane</keyword>
<dbReference type="GO" id="GO:0016757">
    <property type="term" value="F:glycosyltransferase activity"/>
    <property type="evidence" value="ECO:0007669"/>
    <property type="project" value="UniProtKB-KW"/>
</dbReference>
<comment type="subcellular location">
    <subcellularLocation>
        <location evidence="1">Membrane</location>
        <topology evidence="1">Multi-pass membrane protein</topology>
    </subcellularLocation>
</comment>
<keyword evidence="7" id="KW-0328">Glycosyltransferase</keyword>